<evidence type="ECO:0000256" key="1">
    <source>
        <dbReference type="ARBA" id="ARBA00009902"/>
    </source>
</evidence>
<dbReference type="AlphaFoldDB" id="A0A074Y8N8"/>
<evidence type="ECO:0000259" key="5">
    <source>
        <dbReference type="Pfam" id="PF00251"/>
    </source>
</evidence>
<organism evidence="7 8">
    <name type="scientific">Aureobasidium subglaciale (strain EXF-2481)</name>
    <name type="common">Aureobasidium pullulans var. subglaciale</name>
    <dbReference type="NCBI Taxonomy" id="1043005"/>
    <lineage>
        <taxon>Eukaryota</taxon>
        <taxon>Fungi</taxon>
        <taxon>Dikarya</taxon>
        <taxon>Ascomycota</taxon>
        <taxon>Pezizomycotina</taxon>
        <taxon>Dothideomycetes</taxon>
        <taxon>Dothideomycetidae</taxon>
        <taxon>Dothideales</taxon>
        <taxon>Saccotheciaceae</taxon>
        <taxon>Aureobasidium</taxon>
    </lineage>
</organism>
<protein>
    <submittedName>
        <fullName evidence="7">Glycoside hydrolase family 32 protein</fullName>
    </submittedName>
</protein>
<keyword evidence="2 4" id="KW-0378">Hydrolase</keyword>
<evidence type="ECO:0000313" key="7">
    <source>
        <dbReference type="EMBL" id="KEQ90577.1"/>
    </source>
</evidence>
<dbReference type="HOGENOM" id="CLU_013784_1_0_1"/>
<dbReference type="RefSeq" id="XP_013339106.1">
    <property type="nucleotide sequence ID" value="XM_013483652.1"/>
</dbReference>
<dbReference type="InterPro" id="IPR013148">
    <property type="entry name" value="Glyco_hydro_32_N"/>
</dbReference>
<sequence length="602" mass="67092">MAPSDLNNTKRDVFSRWRPRYHLIAPRGWLNDPCAPCYDASTGKYHLGFQWSPDSWDWGNIAWGAATSQDLVDWTVSDTPSITPSSTEDPAGVFTGAISPVSLPREDSQNHLTCFYTSAQGSNIHYTKPYERGSEALRAATSVDGGMSWQRHQDFILPGPPQHLSVTGWRDPYMFRWDRMDIARGYKPGSNLYGIISGGIRDKSPTIFLYTIDEADPTKWTFVSTLLELGLQFAPTLLGGDLGVNWEVANIVTLKDQDHDEFDVLIVGVEGCKVTEEECTAISKPVTRSARSGRSQKWLCGDVNQSTQTVEPKMKHQFSGVLDWGMFYAANSFYDPASEVQVVHGWVLEEDLDDELREAQGWSGFISLPRTLSMQTIKSVDPCCIPALNQVPGFVYRDDGHGGMNVSTICCQPHPHLQALRCGEGSHLNSLASLSGLSEAGDVQEKGIQLPGLPGFELDMSVSLDTDVETIGIDIFHSIDREAYTRILLQPSESLITIDRSQSRRTDVVEPIKLDDEIAHHAFLTHRDSITSATKPENLEIRIFFDVSVFEVFVNSRTVLTTRVYPDSGRCFGVVPFVVDSKNSKSRTQLERFRVWALKPST</sequence>
<evidence type="ECO:0000259" key="6">
    <source>
        <dbReference type="Pfam" id="PF08244"/>
    </source>
</evidence>
<feature type="domain" description="Glycosyl hydrolase family 32 C-terminal" evidence="6">
    <location>
        <begin position="456"/>
        <end position="596"/>
    </location>
</feature>
<dbReference type="InParanoid" id="A0A074Y8N8"/>
<dbReference type="GO" id="GO:0005737">
    <property type="term" value="C:cytoplasm"/>
    <property type="evidence" value="ECO:0007669"/>
    <property type="project" value="TreeGrafter"/>
</dbReference>
<dbReference type="GO" id="GO:0004575">
    <property type="term" value="F:sucrose alpha-glucosidase activity"/>
    <property type="evidence" value="ECO:0007669"/>
    <property type="project" value="TreeGrafter"/>
</dbReference>
<dbReference type="InterPro" id="IPR013320">
    <property type="entry name" value="ConA-like_dom_sf"/>
</dbReference>
<name>A0A074Y8N8_AURSE</name>
<dbReference type="InterPro" id="IPR013189">
    <property type="entry name" value="Glyco_hydro_32_C"/>
</dbReference>
<dbReference type="PANTHER" id="PTHR42800">
    <property type="entry name" value="EXOINULINASE INUD (AFU_ORTHOLOGUE AFUA_5G00480)"/>
    <property type="match status" value="1"/>
</dbReference>
<dbReference type="Gene3D" id="2.115.10.20">
    <property type="entry name" value="Glycosyl hydrolase domain, family 43"/>
    <property type="match status" value="1"/>
</dbReference>
<evidence type="ECO:0000256" key="3">
    <source>
        <dbReference type="ARBA" id="ARBA00023295"/>
    </source>
</evidence>
<dbReference type="STRING" id="1043005.A0A074Y8N8"/>
<evidence type="ECO:0000256" key="4">
    <source>
        <dbReference type="RuleBase" id="RU362110"/>
    </source>
</evidence>
<comment type="similarity">
    <text evidence="1 4">Belongs to the glycosyl hydrolase 32 family.</text>
</comment>
<dbReference type="EMBL" id="KL584788">
    <property type="protein sequence ID" value="KEQ90577.1"/>
    <property type="molecule type" value="Genomic_DNA"/>
</dbReference>
<accession>A0A074Y8N8</accession>
<dbReference type="SUPFAM" id="SSF49899">
    <property type="entry name" value="Concanavalin A-like lectins/glucanases"/>
    <property type="match status" value="1"/>
</dbReference>
<reference evidence="7 8" key="1">
    <citation type="journal article" date="2014" name="BMC Genomics">
        <title>Genome sequencing of four Aureobasidium pullulans varieties: biotechnological potential, stress tolerance, and description of new species.</title>
        <authorList>
            <person name="Gostin Ar C."/>
            <person name="Ohm R.A."/>
            <person name="Kogej T."/>
            <person name="Sonjak S."/>
            <person name="Turk M."/>
            <person name="Zajc J."/>
            <person name="Zalar P."/>
            <person name="Grube M."/>
            <person name="Sun H."/>
            <person name="Han J."/>
            <person name="Sharma A."/>
            <person name="Chiniquy J."/>
            <person name="Ngan C.Y."/>
            <person name="Lipzen A."/>
            <person name="Barry K."/>
            <person name="Grigoriev I.V."/>
            <person name="Gunde-Cimerman N."/>
        </authorList>
    </citation>
    <scope>NUCLEOTIDE SEQUENCE [LARGE SCALE GENOMIC DNA]</scope>
    <source>
        <strain evidence="7 8">EXF-2481</strain>
    </source>
</reference>
<dbReference type="InterPro" id="IPR023296">
    <property type="entry name" value="Glyco_hydro_beta-prop_sf"/>
</dbReference>
<dbReference type="Pfam" id="PF00251">
    <property type="entry name" value="Glyco_hydro_32N"/>
    <property type="match status" value="1"/>
</dbReference>
<dbReference type="InterPro" id="IPR001362">
    <property type="entry name" value="Glyco_hydro_32"/>
</dbReference>
<dbReference type="GO" id="GO:0005987">
    <property type="term" value="P:sucrose catabolic process"/>
    <property type="evidence" value="ECO:0007669"/>
    <property type="project" value="TreeGrafter"/>
</dbReference>
<dbReference type="Pfam" id="PF08244">
    <property type="entry name" value="Glyco_hydro_32C"/>
    <property type="match status" value="1"/>
</dbReference>
<proteinExistence type="inferred from homology"/>
<dbReference type="Proteomes" id="UP000030641">
    <property type="component" value="Unassembled WGS sequence"/>
</dbReference>
<dbReference type="OMA" id="SGIFDHG"/>
<dbReference type="SUPFAM" id="SSF75005">
    <property type="entry name" value="Arabinanase/levansucrase/invertase"/>
    <property type="match status" value="1"/>
</dbReference>
<dbReference type="GeneID" id="25370998"/>
<dbReference type="SMART" id="SM00640">
    <property type="entry name" value="Glyco_32"/>
    <property type="match status" value="1"/>
</dbReference>
<feature type="domain" description="Glycosyl hydrolase family 32 N-terminal" evidence="5">
    <location>
        <begin position="22"/>
        <end position="376"/>
    </location>
</feature>
<evidence type="ECO:0000313" key="8">
    <source>
        <dbReference type="Proteomes" id="UP000030641"/>
    </source>
</evidence>
<keyword evidence="8" id="KW-1185">Reference proteome</keyword>
<dbReference type="CDD" id="cd18621">
    <property type="entry name" value="GH32_XdINV-like"/>
    <property type="match status" value="1"/>
</dbReference>
<dbReference type="Gene3D" id="2.60.120.560">
    <property type="entry name" value="Exo-inulinase, domain 1"/>
    <property type="match status" value="1"/>
</dbReference>
<evidence type="ECO:0000256" key="2">
    <source>
        <dbReference type="ARBA" id="ARBA00022801"/>
    </source>
</evidence>
<gene>
    <name evidence="7" type="ORF">AUEXF2481DRAFT_71107</name>
</gene>
<dbReference type="PANTHER" id="PTHR42800:SF3">
    <property type="entry name" value="GLYCOSYL HYDROLASE FAMILY 32 N-TERMINAL DOMAIN-CONTAINING PROTEIN"/>
    <property type="match status" value="1"/>
</dbReference>
<keyword evidence="3 4" id="KW-0326">Glycosidase</keyword>
<dbReference type="OrthoDB" id="202537at2759"/>